<evidence type="ECO:0000313" key="9">
    <source>
        <dbReference type="Proteomes" id="UP000015241"/>
    </source>
</evidence>
<feature type="domain" description="Calpain catalytic" evidence="7">
    <location>
        <begin position="138"/>
        <end position="369"/>
    </location>
</feature>
<dbReference type="SUPFAM" id="SSF49758">
    <property type="entry name" value="Calpain large subunit, middle domain (domain III)"/>
    <property type="match status" value="2"/>
</dbReference>
<evidence type="ECO:0000259" key="7">
    <source>
        <dbReference type="PROSITE" id="PS50203"/>
    </source>
</evidence>
<comment type="caution">
    <text evidence="6">Lacks conserved residue(s) required for the propagation of feature annotation.</text>
</comment>
<dbReference type="SMART" id="SM00720">
    <property type="entry name" value="calpain_III"/>
    <property type="match status" value="1"/>
</dbReference>
<feature type="active site" evidence="5">
    <location>
        <position position="149"/>
    </location>
</feature>
<keyword evidence="9" id="KW-1185">Reference proteome</keyword>
<dbReference type="InterPro" id="IPR022684">
    <property type="entry name" value="Calpain_cysteine_protease"/>
</dbReference>
<reference evidence="8 9" key="1">
    <citation type="journal article" date="2012" name="Science">
        <title>The Paleozoic origin of enzymatic lignin decomposition reconstructed from 31 fungal genomes.</title>
        <authorList>
            <person name="Floudas D."/>
            <person name="Binder M."/>
            <person name="Riley R."/>
            <person name="Barry K."/>
            <person name="Blanchette R.A."/>
            <person name="Henrissat B."/>
            <person name="Martinez A.T."/>
            <person name="Otillar R."/>
            <person name="Spatafora J.W."/>
            <person name="Yadav J.S."/>
            <person name="Aerts A."/>
            <person name="Benoit I."/>
            <person name="Boyd A."/>
            <person name="Carlson A."/>
            <person name="Copeland A."/>
            <person name="Coutinho P.M."/>
            <person name="de Vries R.P."/>
            <person name="Ferreira P."/>
            <person name="Findley K."/>
            <person name="Foster B."/>
            <person name="Gaskell J."/>
            <person name="Glotzer D."/>
            <person name="Gorecki P."/>
            <person name="Heitman J."/>
            <person name="Hesse C."/>
            <person name="Hori C."/>
            <person name="Igarashi K."/>
            <person name="Jurgens J.A."/>
            <person name="Kallen N."/>
            <person name="Kersten P."/>
            <person name="Kohler A."/>
            <person name="Kuees U."/>
            <person name="Kumar T.K.A."/>
            <person name="Kuo A."/>
            <person name="LaButti K."/>
            <person name="Larrondo L.F."/>
            <person name="Lindquist E."/>
            <person name="Ling A."/>
            <person name="Lombard V."/>
            <person name="Lucas S."/>
            <person name="Lundell T."/>
            <person name="Martin R."/>
            <person name="McLaughlin D.J."/>
            <person name="Morgenstern I."/>
            <person name="Morin E."/>
            <person name="Murat C."/>
            <person name="Nagy L.G."/>
            <person name="Nolan M."/>
            <person name="Ohm R.A."/>
            <person name="Patyshakuliyeva A."/>
            <person name="Rokas A."/>
            <person name="Ruiz-Duenas F.J."/>
            <person name="Sabat G."/>
            <person name="Salamov A."/>
            <person name="Samejima M."/>
            <person name="Schmutz J."/>
            <person name="Slot J.C."/>
            <person name="St John F."/>
            <person name="Stenlid J."/>
            <person name="Sun H."/>
            <person name="Sun S."/>
            <person name="Syed K."/>
            <person name="Tsang A."/>
            <person name="Wiebenga A."/>
            <person name="Young D."/>
            <person name="Pisabarro A."/>
            <person name="Eastwood D.C."/>
            <person name="Martin F."/>
            <person name="Cullen D."/>
            <person name="Grigoriev I.V."/>
            <person name="Hibbett D.S."/>
        </authorList>
    </citation>
    <scope>NUCLEOTIDE SEQUENCE</scope>
    <source>
        <strain evidence="9">FP-58527</strain>
    </source>
</reference>
<sequence>YDKAATCELLGDYDQAFRHYVKAAETFLHLSQTSRDARQRASHKDQAAKALERAEKIKIARPGLRPLARNHFAEQEQTYVLRKSSLVNGIRFPLWDEGAGINYDTRHPALSPSQLRNSATWRSLDGGDVFAGNSLLEPQDIVQHIVTDCSVCGSIAVCICHNRRFQSELGSSSLQLVSGGQSAQEPRSNIYHVRLLFNGAYRRVAIDDKLPTYPDGQLMCLSTGNKRQVWPSLLEKAYMKFMGGYDFPGSALAGWIPEHVNLKSASSQRERLWNRVAQGFYNGSCMLTLGTGEKVDNMEERSIQLLPAHCYAVIDVFSSPNKREMTILDSWTHTSAPPLSEHTSNAQDDTSHSFNLPWDAVCNIFDGVYISWDPGIFEFEMTHHGTWTAGSMPLQNEGTHSSHLQLQLRTGIDQAQQGAEEIWVQLTRHVSDTRRTSEYISLLVDGDEEPIGSSLNTNSNALKCEYTNSIHTLVRYAATRADQVLRIVAAYEGQLEEVGFTVTVYSNSRVSWIEEIPQSLYSKDVDGAFSLKNAGGHHGHPSFMDNPQYHLRIYPAQLSQQRHSVTSSKATTSITLRSSRHLPVNVSAAWTKGERVTELGDNELAATSGPYGFGYAHVTLGDYTLILSAFEPQQQGPFKLRIESQLRFDLTPIPQEGAGMFSKVVRGAWTAETAGGGPSSSRYATNPLYEIQSDLSLPIVARIRLQLVDAVPPASINVSVFQQKAPRKLITTSGPYSDAVAGVATPQVMLQPGAYHVVPSTYNHGLLRAFKLIFYSGRPVMISAVTRGETRRTTGAP</sequence>
<feature type="active site" evidence="5">
    <location>
        <position position="309"/>
    </location>
</feature>
<evidence type="ECO:0000256" key="2">
    <source>
        <dbReference type="ARBA" id="ARBA00022670"/>
    </source>
</evidence>
<keyword evidence="2" id="KW-0645">Protease</keyword>
<name>S8E6W4_FOMSC</name>
<dbReference type="Gene3D" id="3.90.70.10">
    <property type="entry name" value="Cysteine proteinases"/>
    <property type="match status" value="1"/>
</dbReference>
<dbReference type="InParanoid" id="S8E6W4"/>
<evidence type="ECO:0000256" key="1">
    <source>
        <dbReference type="ARBA" id="ARBA00010193"/>
    </source>
</evidence>
<dbReference type="InterPro" id="IPR022683">
    <property type="entry name" value="Calpain_III"/>
</dbReference>
<evidence type="ECO:0000256" key="4">
    <source>
        <dbReference type="ARBA" id="ARBA00022807"/>
    </source>
</evidence>
<dbReference type="InterPro" id="IPR051297">
    <property type="entry name" value="PalB/RIM13"/>
</dbReference>
<dbReference type="eggNOG" id="KOG0045">
    <property type="taxonomic scope" value="Eukaryota"/>
</dbReference>
<evidence type="ECO:0000313" key="8">
    <source>
        <dbReference type="EMBL" id="EPT00398.1"/>
    </source>
</evidence>
<evidence type="ECO:0000256" key="6">
    <source>
        <dbReference type="PROSITE-ProRule" id="PRU00239"/>
    </source>
</evidence>
<evidence type="ECO:0000256" key="5">
    <source>
        <dbReference type="PIRSR" id="PIRSR622684-1"/>
    </source>
</evidence>
<comment type="similarity">
    <text evidence="1">Belongs to the peptidase C2 family. PalB/RIM13 subfamily.</text>
</comment>
<dbReference type="HOGENOM" id="CLU_006770_0_0_1"/>
<dbReference type="STRING" id="743788.S8E6W4"/>
<evidence type="ECO:0000256" key="3">
    <source>
        <dbReference type="ARBA" id="ARBA00022801"/>
    </source>
</evidence>
<dbReference type="GO" id="GO:0006508">
    <property type="term" value="P:proteolysis"/>
    <property type="evidence" value="ECO:0007669"/>
    <property type="project" value="UniProtKB-KW"/>
</dbReference>
<dbReference type="SUPFAM" id="SSF54001">
    <property type="entry name" value="Cysteine proteinases"/>
    <property type="match status" value="1"/>
</dbReference>
<dbReference type="AlphaFoldDB" id="S8E6W4"/>
<proteinExistence type="inferred from homology"/>
<dbReference type="SMART" id="SM00230">
    <property type="entry name" value="CysPc"/>
    <property type="match status" value="1"/>
</dbReference>
<dbReference type="PROSITE" id="PS50203">
    <property type="entry name" value="CALPAIN_CAT"/>
    <property type="match status" value="1"/>
</dbReference>
<dbReference type="Pfam" id="PF00648">
    <property type="entry name" value="Peptidase_C2"/>
    <property type="match status" value="1"/>
</dbReference>
<keyword evidence="4" id="KW-0788">Thiol protease</keyword>
<dbReference type="PANTHER" id="PTHR46143:SF1">
    <property type="entry name" value="CALPAIN-7"/>
    <property type="match status" value="1"/>
</dbReference>
<accession>S8E6W4</accession>
<protein>
    <recommendedName>
        <fullName evidence="7">Calpain catalytic domain-containing protein</fullName>
    </recommendedName>
</protein>
<dbReference type="SUPFAM" id="SSF116846">
    <property type="entry name" value="MIT domain"/>
    <property type="match status" value="1"/>
</dbReference>
<gene>
    <name evidence="8" type="ORF">FOMPIDRAFT_1122801</name>
</gene>
<dbReference type="InterPro" id="IPR036181">
    <property type="entry name" value="MIT_dom_sf"/>
</dbReference>
<organism evidence="8 9">
    <name type="scientific">Fomitopsis schrenkii</name>
    <name type="common">Brown rot fungus</name>
    <dbReference type="NCBI Taxonomy" id="2126942"/>
    <lineage>
        <taxon>Eukaryota</taxon>
        <taxon>Fungi</taxon>
        <taxon>Dikarya</taxon>
        <taxon>Basidiomycota</taxon>
        <taxon>Agaricomycotina</taxon>
        <taxon>Agaricomycetes</taxon>
        <taxon>Polyporales</taxon>
        <taxon>Fomitopsis</taxon>
    </lineage>
</organism>
<dbReference type="Gene3D" id="2.60.120.380">
    <property type="match status" value="2"/>
</dbReference>
<feature type="non-terminal residue" evidence="8">
    <location>
        <position position="1"/>
    </location>
</feature>
<dbReference type="PRINTS" id="PR00704">
    <property type="entry name" value="CALPAIN"/>
</dbReference>
<dbReference type="OrthoDB" id="167576at2759"/>
<dbReference type="GO" id="GO:0004198">
    <property type="term" value="F:calcium-dependent cysteine-type endopeptidase activity"/>
    <property type="evidence" value="ECO:0007669"/>
    <property type="project" value="InterPro"/>
</dbReference>
<dbReference type="Proteomes" id="UP000015241">
    <property type="component" value="Unassembled WGS sequence"/>
</dbReference>
<dbReference type="InterPro" id="IPR001300">
    <property type="entry name" value="Peptidase_C2_calpain_cat"/>
</dbReference>
<dbReference type="InterPro" id="IPR036213">
    <property type="entry name" value="Calpain_III_sf"/>
</dbReference>
<dbReference type="InterPro" id="IPR038765">
    <property type="entry name" value="Papain-like_cys_pep_sf"/>
</dbReference>
<dbReference type="Gene3D" id="1.20.58.80">
    <property type="entry name" value="Phosphotransferase system, lactose/cellobiose-type IIA subunit"/>
    <property type="match status" value="1"/>
</dbReference>
<dbReference type="EMBL" id="KE504149">
    <property type="protein sequence ID" value="EPT00398.1"/>
    <property type="molecule type" value="Genomic_DNA"/>
</dbReference>
<keyword evidence="3" id="KW-0378">Hydrolase</keyword>
<dbReference type="PANTHER" id="PTHR46143">
    <property type="entry name" value="CALPAIN-7"/>
    <property type="match status" value="1"/>
</dbReference>